<feature type="binding site" evidence="7">
    <location>
        <begin position="93"/>
        <end position="96"/>
    </location>
    <ligand>
        <name>ATP</name>
        <dbReference type="ChEBI" id="CHEBI:30616"/>
    </ligand>
</feature>
<keyword evidence="6 7" id="KW-0067">ATP-binding</keyword>
<feature type="active site" description="Proton acceptor" evidence="7">
    <location>
        <position position="94"/>
    </location>
</feature>
<dbReference type="PANTHER" id="PTHR11441">
    <property type="entry name" value="THYMIDINE KINASE"/>
    <property type="match status" value="1"/>
</dbReference>
<keyword evidence="4 7" id="KW-0547">Nucleotide-binding</keyword>
<organism evidence="10 11">
    <name type="scientific">Psychrilyobacter piezotolerans</name>
    <dbReference type="NCBI Taxonomy" id="2293438"/>
    <lineage>
        <taxon>Bacteria</taxon>
        <taxon>Fusobacteriati</taxon>
        <taxon>Fusobacteriota</taxon>
        <taxon>Fusobacteriia</taxon>
        <taxon>Fusobacteriales</taxon>
        <taxon>Fusobacteriaceae</taxon>
        <taxon>Psychrilyobacter</taxon>
    </lineage>
</organism>
<comment type="catalytic activity">
    <reaction evidence="8">
        <text>(7R,8S)-7,8-diammoniononanoate + CO2 + ATP = (4R,5S)-dethiobiotin + ADP + phosphate + 3 H(+)</text>
        <dbReference type="Rhea" id="RHEA:15805"/>
        <dbReference type="ChEBI" id="CHEBI:15378"/>
        <dbReference type="ChEBI" id="CHEBI:16526"/>
        <dbReference type="ChEBI" id="CHEBI:30616"/>
        <dbReference type="ChEBI" id="CHEBI:43474"/>
        <dbReference type="ChEBI" id="CHEBI:149469"/>
        <dbReference type="ChEBI" id="CHEBI:149473"/>
        <dbReference type="ChEBI" id="CHEBI:456216"/>
        <dbReference type="EC" id="6.3.3.3"/>
    </reaction>
</comment>
<dbReference type="SUPFAM" id="SSF52540">
    <property type="entry name" value="P-loop containing nucleoside triphosphate hydrolases"/>
    <property type="match status" value="2"/>
</dbReference>
<comment type="caution">
    <text evidence="10">The sequence shown here is derived from an EMBL/GenBank/DDBJ whole genome shotgun (WGS) entry which is preliminary data.</text>
</comment>
<comment type="catalytic activity">
    <reaction evidence="7">
        <text>thymidine + ATP = dTMP + ADP + H(+)</text>
        <dbReference type="Rhea" id="RHEA:19129"/>
        <dbReference type="ChEBI" id="CHEBI:15378"/>
        <dbReference type="ChEBI" id="CHEBI:17748"/>
        <dbReference type="ChEBI" id="CHEBI:30616"/>
        <dbReference type="ChEBI" id="CHEBI:63528"/>
        <dbReference type="ChEBI" id="CHEBI:456216"/>
        <dbReference type="EC" id="2.7.1.21"/>
    </reaction>
</comment>
<feature type="binding site" evidence="7">
    <location>
        <position position="191"/>
    </location>
    <ligand>
        <name>Zn(2+)</name>
        <dbReference type="ChEBI" id="CHEBI:29105"/>
    </ligand>
</feature>
<comment type="subunit">
    <text evidence="7">Homotetramer.</text>
</comment>
<comment type="similarity">
    <text evidence="1 7 9">Belongs to the thymidine kinase family.</text>
</comment>
<evidence type="ECO:0000256" key="3">
    <source>
        <dbReference type="ARBA" id="ARBA00022679"/>
    </source>
</evidence>
<evidence type="ECO:0000313" key="11">
    <source>
        <dbReference type="Proteomes" id="UP000263486"/>
    </source>
</evidence>
<keyword evidence="7" id="KW-0862">Zinc</keyword>
<feature type="binding site" evidence="8">
    <location>
        <position position="255"/>
    </location>
    <ligand>
        <name>Mg(2+)</name>
        <dbReference type="ChEBI" id="CHEBI:18420"/>
    </ligand>
</feature>
<evidence type="ECO:0000256" key="5">
    <source>
        <dbReference type="ARBA" id="ARBA00022777"/>
    </source>
</evidence>
<comment type="function">
    <text evidence="8">Catalyzes a mechanistically unusual reaction, the ATP-dependent insertion of CO2 between the N7 and N8 nitrogen atoms of 7,8-diaminopelargonic acid (DAPA, also called 7,8-diammoniononanoate) to form a ureido ring.</text>
</comment>
<dbReference type="NCBIfam" id="NF003296">
    <property type="entry name" value="PRK04296.1-1"/>
    <property type="match status" value="1"/>
</dbReference>
<feature type="binding site" evidence="8">
    <location>
        <begin position="314"/>
        <end position="317"/>
    </location>
    <ligand>
        <name>ATP</name>
        <dbReference type="ChEBI" id="CHEBI:30616"/>
    </ligand>
</feature>
<dbReference type="InterPro" id="IPR004472">
    <property type="entry name" value="DTB_synth_BioD"/>
</dbReference>
<dbReference type="PROSITE" id="PS00603">
    <property type="entry name" value="TK_CELLULAR_TYPE"/>
    <property type="match status" value="1"/>
</dbReference>
<feature type="binding site" evidence="8">
    <location>
        <position position="242"/>
    </location>
    <ligand>
        <name>substrate</name>
    </ligand>
</feature>
<evidence type="ECO:0000256" key="4">
    <source>
        <dbReference type="ARBA" id="ARBA00022741"/>
    </source>
</evidence>
<dbReference type="InterPro" id="IPR020633">
    <property type="entry name" value="Thymidine_kinase_CS"/>
</dbReference>
<keyword evidence="11" id="KW-1185">Reference proteome</keyword>
<dbReference type="EC" id="6.3.3.3" evidence="8"/>
<comment type="similarity">
    <text evidence="8">Belongs to the dethiobiotin synthetase family.</text>
</comment>
<evidence type="ECO:0000256" key="9">
    <source>
        <dbReference type="RuleBase" id="RU004165"/>
    </source>
</evidence>
<sequence>MQFIVTEGMGWLEVVTGSMFSGKSEELIKRLRRSKYARQKVVAFKHASDVRYDDAKLASHSQSFIEGVPVASVEEMEKLFFEKYSDAQVIGIDEVQFFGAEVVKFCEDLADMGKRVIVAGLDKDFKGEPFKPMDELLARAEYVDKFQAICAVCGNPATVSQRLIDGEPAYYDDPIVLVGATESYEPRCRKCHRIKYKDENMGNLYFIVGTGTEIGKTHVTLKLIEEDLKNKKNIMALKPIETGSEIFGENLEGSDTKKYADLLGKGVEEINTYFFKKPMSPHIAAELDGEQILINEIKNRIDEEIKTHETLYVEGAGGLLVPYNNRYTYLDLLVDYRKKSEVIVVANNSLGTINHTLLTIETLKRNDIMIKGIIFNNKDNNTDEILLEDNIKTIEKLSGVKVLKNTGYDGGTGEF</sequence>
<dbReference type="HAMAP" id="MF_00124">
    <property type="entry name" value="Thymidine_kinase"/>
    <property type="match status" value="1"/>
</dbReference>
<gene>
    <name evidence="7" type="primary">tdk</name>
    <name evidence="8" type="synonym">bioD</name>
    <name evidence="10" type="ORF">DYH56_02330</name>
</gene>
<evidence type="ECO:0000256" key="7">
    <source>
        <dbReference type="HAMAP-Rule" id="MF_00124"/>
    </source>
</evidence>
<feature type="binding site" evidence="8">
    <location>
        <begin position="213"/>
        <end position="218"/>
    </location>
    <ligand>
        <name>ATP</name>
        <dbReference type="ChEBI" id="CHEBI:30616"/>
    </ligand>
</feature>
<evidence type="ECO:0000256" key="8">
    <source>
        <dbReference type="HAMAP-Rule" id="MF_00336"/>
    </source>
</evidence>
<dbReference type="Pfam" id="PF13500">
    <property type="entry name" value="AAA_26"/>
    <property type="match status" value="1"/>
</dbReference>
<dbReference type="InterPro" id="IPR027417">
    <property type="entry name" value="P-loop_NTPase"/>
</dbReference>
<dbReference type="PANTHER" id="PTHR11441:SF0">
    <property type="entry name" value="THYMIDINE KINASE, CYTOSOLIC"/>
    <property type="match status" value="1"/>
</dbReference>
<dbReference type="SUPFAM" id="SSF57716">
    <property type="entry name" value="Glucocorticoid receptor-like (DNA-binding domain)"/>
    <property type="match status" value="1"/>
</dbReference>
<feature type="binding site" evidence="8">
    <location>
        <position position="255"/>
    </location>
    <ligand>
        <name>ATP</name>
        <dbReference type="ChEBI" id="CHEBI:30616"/>
    </ligand>
</feature>
<dbReference type="EMBL" id="QUAJ01000003">
    <property type="protein sequence ID" value="REI42623.1"/>
    <property type="molecule type" value="Genomic_DNA"/>
</dbReference>
<comment type="subunit">
    <text evidence="8">Homodimer.</text>
</comment>
<keyword evidence="8" id="KW-0093">Biotin biosynthesis</keyword>
<dbReference type="CDD" id="cd03109">
    <property type="entry name" value="DTBS"/>
    <property type="match status" value="1"/>
</dbReference>
<feature type="binding site" evidence="7">
    <location>
        <position position="153"/>
    </location>
    <ligand>
        <name>Zn(2+)</name>
        <dbReference type="ChEBI" id="CHEBI:29105"/>
    </ligand>
</feature>
<feature type="binding site" evidence="7">
    <location>
        <position position="188"/>
    </location>
    <ligand>
        <name>Zn(2+)</name>
        <dbReference type="ChEBI" id="CHEBI:29105"/>
    </ligand>
</feature>
<keyword evidence="2 7" id="KW-0237">DNA synthesis</keyword>
<evidence type="ECO:0000256" key="1">
    <source>
        <dbReference type="ARBA" id="ARBA00007587"/>
    </source>
</evidence>
<feature type="active site" evidence="8">
    <location>
        <position position="238"/>
    </location>
</feature>
<comment type="caution">
    <text evidence="8">Lacks conserved residue(s) required for the propagation of feature annotation.</text>
</comment>
<protein>
    <recommendedName>
        <fullName evidence="7 8">Multifunctional fusion protein</fullName>
    </recommendedName>
    <domain>
        <recommendedName>
            <fullName evidence="8">ATP-dependent dethiobiotin synthetase BioD</fullName>
            <ecNumber evidence="8">6.3.3.3</ecNumber>
        </recommendedName>
        <alternativeName>
            <fullName evidence="8">DTB synthetase</fullName>
        </alternativeName>
        <alternativeName>
            <fullName evidence="8">Dethiobiotin synthase</fullName>
            <shortName evidence="8">DTBS</shortName>
        </alternativeName>
    </domain>
    <domain>
        <recommendedName>
            <fullName evidence="7">Thymidine kinase</fullName>
            <ecNumber evidence="7">2.7.1.21</ecNumber>
        </recommendedName>
    </domain>
</protein>
<dbReference type="EC" id="2.7.1.21" evidence="7"/>
<feature type="binding site" evidence="7">
    <location>
        <position position="150"/>
    </location>
    <ligand>
        <name>Zn(2+)</name>
        <dbReference type="ChEBI" id="CHEBI:29105"/>
    </ligand>
</feature>
<name>A0ABX9KJL3_9FUSO</name>
<dbReference type="NCBIfam" id="TIGR00347">
    <property type="entry name" value="bioD"/>
    <property type="match status" value="1"/>
</dbReference>
<evidence type="ECO:0000313" key="10">
    <source>
        <dbReference type="EMBL" id="REI42623.1"/>
    </source>
</evidence>
<keyword evidence="8" id="KW-0436">Ligase</keyword>
<dbReference type="GO" id="GO:0004797">
    <property type="term" value="F:thymidine kinase activity"/>
    <property type="evidence" value="ECO:0007669"/>
    <property type="project" value="UniProtKB-EC"/>
</dbReference>
<dbReference type="Proteomes" id="UP000263486">
    <property type="component" value="Unassembled WGS sequence"/>
</dbReference>
<comment type="subcellular location">
    <subcellularLocation>
        <location evidence="7">Cytoplasm</location>
    </subcellularLocation>
</comment>
<comment type="pathway">
    <text evidence="8">Cofactor biosynthesis; biotin biosynthesis; biotin from 7,8-diaminononanoate: step 1/2.</text>
</comment>
<keyword evidence="7" id="KW-0963">Cytoplasm</keyword>
<dbReference type="Gene3D" id="3.30.60.20">
    <property type="match status" value="1"/>
</dbReference>
<dbReference type="HAMAP" id="MF_00336">
    <property type="entry name" value="BioD"/>
    <property type="match status" value="1"/>
</dbReference>
<evidence type="ECO:0000256" key="6">
    <source>
        <dbReference type="ARBA" id="ARBA00022840"/>
    </source>
</evidence>
<comment type="cofactor">
    <cofactor evidence="8">
        <name>Mg(2+)</name>
        <dbReference type="ChEBI" id="CHEBI:18420"/>
    </cofactor>
</comment>
<dbReference type="InterPro" id="IPR001267">
    <property type="entry name" value="Thymidine_kinase"/>
</dbReference>
<proteinExistence type="inferred from homology"/>
<evidence type="ECO:0000256" key="2">
    <source>
        <dbReference type="ARBA" id="ARBA00022634"/>
    </source>
</evidence>
<accession>A0ABX9KJL3</accession>
<feature type="binding site" evidence="8">
    <location>
        <begin position="376"/>
        <end position="377"/>
    </location>
    <ligand>
        <name>ATP</name>
        <dbReference type="ChEBI" id="CHEBI:30616"/>
    </ligand>
</feature>
<feature type="binding site" evidence="8">
    <location>
        <position position="217"/>
    </location>
    <ligand>
        <name>Mg(2+)</name>
        <dbReference type="ChEBI" id="CHEBI:18420"/>
    </ligand>
</feature>
<keyword evidence="3 7" id="KW-0808">Transferase</keyword>
<reference evidence="10 11" key="1">
    <citation type="submission" date="2018-08" db="EMBL/GenBank/DDBJ databases">
        <title>Draft genome sequence of Psychrilyobacter sp. strain SD5 isolated from Black Sea water.</title>
        <authorList>
            <person name="Yadav S."/>
            <person name="Villanueva L."/>
            <person name="Damste J.S.S."/>
        </authorList>
    </citation>
    <scope>NUCLEOTIDE SEQUENCE [LARGE SCALE GENOMIC DNA]</scope>
    <source>
        <strain evidence="10 11">SD5</strain>
    </source>
</reference>
<keyword evidence="8" id="KW-0460">Magnesium</keyword>
<dbReference type="Pfam" id="PF00265">
    <property type="entry name" value="TK"/>
    <property type="match status" value="1"/>
</dbReference>
<keyword evidence="5 7" id="KW-0418">Kinase</keyword>
<feature type="binding site" evidence="7">
    <location>
        <begin position="17"/>
        <end position="24"/>
    </location>
    <ligand>
        <name>ATP</name>
        <dbReference type="ChEBI" id="CHEBI:30616"/>
    </ligand>
</feature>
<feature type="binding site" evidence="8">
    <location>
        <position position="314"/>
    </location>
    <ligand>
        <name>Mg(2+)</name>
        <dbReference type="ChEBI" id="CHEBI:18420"/>
    </ligand>
</feature>
<dbReference type="Gene3D" id="3.40.50.300">
    <property type="entry name" value="P-loop containing nucleotide triphosphate hydrolases"/>
    <property type="match status" value="2"/>
</dbReference>
<keyword evidence="7" id="KW-0479">Metal-binding</keyword>